<dbReference type="GO" id="GO:0016491">
    <property type="term" value="F:oxidoreductase activity"/>
    <property type="evidence" value="ECO:0007669"/>
    <property type="project" value="InterPro"/>
</dbReference>
<keyword evidence="2" id="KW-1185">Reference proteome</keyword>
<protein>
    <recommendedName>
        <fullName evidence="3">Deazaflavin-dependent oxidoreductase (Nitroreductase family)</fullName>
    </recommendedName>
</protein>
<dbReference type="AlphaFoldDB" id="A0A8J3NSP2"/>
<accession>A0A8J3NSP2</accession>
<sequence length="122" mass="13623">MTESSEYGYLSTVGRNTGQWHTVEIWYATRGGVIYLMSGDRERADWVRNILANPQVLWRVGGPRELTPDGAVPAEARPVAADPYAEAQARRLLAARYEGWREGDELSDWAATAMVVAVHPTY</sequence>
<dbReference type="SUPFAM" id="SSF50475">
    <property type="entry name" value="FMN-binding split barrel"/>
    <property type="match status" value="1"/>
</dbReference>
<dbReference type="InterPro" id="IPR012349">
    <property type="entry name" value="Split_barrel_FMN-bd"/>
</dbReference>
<dbReference type="EMBL" id="BONG01000015">
    <property type="protein sequence ID" value="GIF89450.1"/>
    <property type="molecule type" value="Genomic_DNA"/>
</dbReference>
<dbReference type="InterPro" id="IPR004378">
    <property type="entry name" value="F420H2_quin_Rdtase"/>
</dbReference>
<organism evidence="1 2">
    <name type="scientific">Catellatospora chokoriensis</name>
    <dbReference type="NCBI Taxonomy" id="310353"/>
    <lineage>
        <taxon>Bacteria</taxon>
        <taxon>Bacillati</taxon>
        <taxon>Actinomycetota</taxon>
        <taxon>Actinomycetes</taxon>
        <taxon>Micromonosporales</taxon>
        <taxon>Micromonosporaceae</taxon>
        <taxon>Catellatospora</taxon>
    </lineage>
</organism>
<evidence type="ECO:0000313" key="2">
    <source>
        <dbReference type="Proteomes" id="UP000619293"/>
    </source>
</evidence>
<dbReference type="Gene3D" id="2.30.110.10">
    <property type="entry name" value="Electron Transport, Fmn-binding Protein, Chain A"/>
    <property type="match status" value="1"/>
</dbReference>
<dbReference type="Pfam" id="PF04075">
    <property type="entry name" value="F420H2_quin_red"/>
    <property type="match status" value="1"/>
</dbReference>
<dbReference type="Proteomes" id="UP000619293">
    <property type="component" value="Unassembled WGS sequence"/>
</dbReference>
<gene>
    <name evidence="1" type="ORF">Cch02nite_28940</name>
</gene>
<proteinExistence type="predicted"/>
<dbReference type="RefSeq" id="WP_191839182.1">
    <property type="nucleotide sequence ID" value="NZ_BAAALB010000006.1"/>
</dbReference>
<comment type="caution">
    <text evidence="1">The sequence shown here is derived from an EMBL/GenBank/DDBJ whole genome shotgun (WGS) entry which is preliminary data.</text>
</comment>
<evidence type="ECO:0000313" key="1">
    <source>
        <dbReference type="EMBL" id="GIF89450.1"/>
    </source>
</evidence>
<name>A0A8J3NSP2_9ACTN</name>
<reference evidence="1 2" key="1">
    <citation type="submission" date="2021-01" db="EMBL/GenBank/DDBJ databases">
        <title>Whole genome shotgun sequence of Catellatospora chokoriensis NBRC 107358.</title>
        <authorList>
            <person name="Komaki H."/>
            <person name="Tamura T."/>
        </authorList>
    </citation>
    <scope>NUCLEOTIDE SEQUENCE [LARGE SCALE GENOMIC DNA]</scope>
    <source>
        <strain evidence="1 2">NBRC 107358</strain>
    </source>
</reference>
<evidence type="ECO:0008006" key="3">
    <source>
        <dbReference type="Google" id="ProtNLM"/>
    </source>
</evidence>